<feature type="transmembrane region" description="Helical" evidence="1">
    <location>
        <begin position="40"/>
        <end position="63"/>
    </location>
</feature>
<evidence type="ECO:0008006" key="4">
    <source>
        <dbReference type="Google" id="ProtNLM"/>
    </source>
</evidence>
<proteinExistence type="predicted"/>
<dbReference type="EMBL" id="JTFC01000015">
    <property type="protein sequence ID" value="RUS57644.1"/>
    <property type="molecule type" value="Genomic_DNA"/>
</dbReference>
<feature type="transmembrane region" description="Helical" evidence="1">
    <location>
        <begin position="231"/>
        <end position="246"/>
    </location>
</feature>
<dbReference type="OrthoDB" id="9977212at2"/>
<feature type="transmembrane region" description="Helical" evidence="1">
    <location>
        <begin position="192"/>
        <end position="211"/>
    </location>
</feature>
<organism evidence="2 3">
    <name type="scientific">Candidatus Kurthia intestinigallinarum</name>
    <dbReference type="NCBI Taxonomy" id="1562256"/>
    <lineage>
        <taxon>Bacteria</taxon>
        <taxon>Bacillati</taxon>
        <taxon>Bacillota</taxon>
        <taxon>Bacilli</taxon>
        <taxon>Bacillales</taxon>
        <taxon>Caryophanaceae</taxon>
        <taxon>Kurthia</taxon>
    </lineage>
</organism>
<dbReference type="InterPro" id="IPR025441">
    <property type="entry name" value="DUF4181"/>
</dbReference>
<keyword evidence="3" id="KW-1185">Reference proteome</keyword>
<evidence type="ECO:0000313" key="3">
    <source>
        <dbReference type="Proteomes" id="UP000288623"/>
    </source>
</evidence>
<sequence>MKNFKQQLDREMGPVEKRFTPAMQERIMQKINEPTPKKMAWPYVMTMVATTIMMLLLSVLIMFPATQPASTATSPLAAPIKSFHINSEPEEDFFVSTSLFSLGTPIVLNKEKIAMMQMLLSHAQKTDDKIDEETLYADITVAYDTGKERSLRLYSEDDAHYLLYDVHTHETFAGVSPKSLDEFIDTHMPFEYIFILLGLFFLLLFVANRIVSKRFGIVKRNQKAVSKKQSWILVALCLFTSFYTAFSAEKNIFVYLIAYSTFVAIDFYFEYRYAREDRRYILSVNLSIMLCLFFIAIYIIPLFL</sequence>
<keyword evidence="1" id="KW-0812">Transmembrane</keyword>
<dbReference type="AlphaFoldDB" id="A0A433RWJ0"/>
<evidence type="ECO:0000313" key="2">
    <source>
        <dbReference type="EMBL" id="RUS57644.1"/>
    </source>
</evidence>
<comment type="caution">
    <text evidence="2">The sequence shown here is derived from an EMBL/GenBank/DDBJ whole genome shotgun (WGS) entry which is preliminary data.</text>
</comment>
<feature type="transmembrane region" description="Helical" evidence="1">
    <location>
        <begin position="252"/>
        <end position="269"/>
    </location>
</feature>
<feature type="transmembrane region" description="Helical" evidence="1">
    <location>
        <begin position="281"/>
        <end position="303"/>
    </location>
</feature>
<protein>
    <recommendedName>
        <fullName evidence="4">DUF4181 domain-containing protein</fullName>
    </recommendedName>
</protein>
<dbReference type="Pfam" id="PF13789">
    <property type="entry name" value="DUF4181"/>
    <property type="match status" value="1"/>
</dbReference>
<reference evidence="2 3" key="1">
    <citation type="submission" date="2014-11" db="EMBL/GenBank/DDBJ databases">
        <title>Genome sequence and analysis of novel Kurthia sp.</title>
        <authorList>
            <person name="Lawson J.N."/>
            <person name="Gonzalez J.E."/>
            <person name="Rinauldi L."/>
            <person name="Xuan Z."/>
            <person name="Firman A."/>
            <person name="Shaddox L."/>
            <person name="Trudeau A."/>
            <person name="Shah S."/>
            <person name="Reiman D."/>
        </authorList>
    </citation>
    <scope>NUCLEOTIDE SEQUENCE [LARGE SCALE GENOMIC DNA]</scope>
    <source>
        <strain evidence="2 3">3B1D</strain>
    </source>
</reference>
<keyword evidence="1" id="KW-0472">Membrane</keyword>
<dbReference type="Proteomes" id="UP000288623">
    <property type="component" value="Unassembled WGS sequence"/>
</dbReference>
<gene>
    <name evidence="2" type="ORF">QI30_04405</name>
</gene>
<accession>A0A433RWJ0</accession>
<name>A0A433RWJ0_9BACL</name>
<evidence type="ECO:0000256" key="1">
    <source>
        <dbReference type="SAM" id="Phobius"/>
    </source>
</evidence>
<dbReference type="RefSeq" id="WP_126989746.1">
    <property type="nucleotide sequence ID" value="NZ_JTFC01000015.1"/>
</dbReference>
<keyword evidence="1" id="KW-1133">Transmembrane helix</keyword>